<feature type="transmembrane region" description="Helical" evidence="10">
    <location>
        <begin position="332"/>
        <end position="353"/>
    </location>
</feature>
<evidence type="ECO:0000256" key="9">
    <source>
        <dbReference type="ARBA" id="ARBA00023136"/>
    </source>
</evidence>
<dbReference type="AlphaFoldDB" id="A0A2W5T9A0"/>
<comment type="pathway">
    <text evidence="2">Glycolipid biosynthesis; glycosylphosphatidylinositol-anchor biosynthesis.</text>
</comment>
<evidence type="ECO:0008006" key="13">
    <source>
        <dbReference type="Google" id="ProtNLM"/>
    </source>
</evidence>
<evidence type="ECO:0000256" key="7">
    <source>
        <dbReference type="ARBA" id="ARBA00022824"/>
    </source>
</evidence>
<evidence type="ECO:0000256" key="2">
    <source>
        <dbReference type="ARBA" id="ARBA00004687"/>
    </source>
</evidence>
<dbReference type="UniPathway" id="UPA00196"/>
<comment type="subcellular location">
    <subcellularLocation>
        <location evidence="1">Endoplasmic reticulum membrane</location>
        <topology evidence="1">Multi-pass membrane protein</topology>
    </subcellularLocation>
</comment>
<dbReference type="Pfam" id="PF04188">
    <property type="entry name" value="Mannosyl_trans2"/>
    <property type="match status" value="1"/>
</dbReference>
<dbReference type="InterPro" id="IPR007315">
    <property type="entry name" value="PIG-V/Gpi18"/>
</dbReference>
<keyword evidence="4" id="KW-0328">Glycosyltransferase</keyword>
<evidence type="ECO:0000256" key="1">
    <source>
        <dbReference type="ARBA" id="ARBA00004477"/>
    </source>
</evidence>
<feature type="transmembrane region" description="Helical" evidence="10">
    <location>
        <begin position="198"/>
        <end position="219"/>
    </location>
</feature>
<evidence type="ECO:0000256" key="8">
    <source>
        <dbReference type="ARBA" id="ARBA00022989"/>
    </source>
</evidence>
<dbReference type="GO" id="GO:0004376">
    <property type="term" value="F:GPI mannosyltransferase activity"/>
    <property type="evidence" value="ECO:0007669"/>
    <property type="project" value="InterPro"/>
</dbReference>
<gene>
    <name evidence="11" type="ORF">DI536_17705</name>
</gene>
<keyword evidence="5" id="KW-0808">Transferase</keyword>
<feature type="transmembrane region" description="Helical" evidence="10">
    <location>
        <begin position="282"/>
        <end position="300"/>
    </location>
</feature>
<keyword evidence="7" id="KW-0256">Endoplasmic reticulum</keyword>
<dbReference type="PANTHER" id="PTHR12468:SF2">
    <property type="entry name" value="GPI MANNOSYLTRANSFERASE 2"/>
    <property type="match status" value="1"/>
</dbReference>
<dbReference type="Proteomes" id="UP000249061">
    <property type="component" value="Unassembled WGS sequence"/>
</dbReference>
<evidence type="ECO:0000256" key="6">
    <source>
        <dbReference type="ARBA" id="ARBA00022692"/>
    </source>
</evidence>
<accession>A0A2W5T9A0</accession>
<proteinExistence type="predicted"/>
<evidence type="ECO:0000256" key="10">
    <source>
        <dbReference type="SAM" id="Phobius"/>
    </source>
</evidence>
<dbReference type="GO" id="GO:0016020">
    <property type="term" value="C:membrane"/>
    <property type="evidence" value="ECO:0007669"/>
    <property type="project" value="GOC"/>
</dbReference>
<comment type="caution">
    <text evidence="11">The sequence shown here is derived from an EMBL/GenBank/DDBJ whole genome shotgun (WGS) entry which is preliminary data.</text>
</comment>
<dbReference type="EMBL" id="QFQP01000014">
    <property type="protein sequence ID" value="PZR11462.1"/>
    <property type="molecule type" value="Genomic_DNA"/>
</dbReference>
<evidence type="ECO:0000256" key="4">
    <source>
        <dbReference type="ARBA" id="ARBA00022676"/>
    </source>
</evidence>
<evidence type="ECO:0000256" key="3">
    <source>
        <dbReference type="ARBA" id="ARBA00022502"/>
    </source>
</evidence>
<dbReference type="GO" id="GO:0031501">
    <property type="term" value="C:mannosyltransferase complex"/>
    <property type="evidence" value="ECO:0007669"/>
    <property type="project" value="TreeGrafter"/>
</dbReference>
<name>A0A2W5T9A0_9BACT</name>
<keyword evidence="6 10" id="KW-0812">Transmembrane</keyword>
<sequence>MLLGLLIVGTITELTLGVRGHGRTSPVLEAWPFLDMWVRWDAGWYEQIALRGYTFSSTEQSAAAFFPAYPLLMRGLIFISGVNVFIAGTIVTIICGALAAVVFSKWATLMRPNEASLATWLLLSWPFAFYIFGAVYSDALFLLCITSAFFHLERGRTGWATVFGIVATATRPIAPAVVIGLTLRSLEKRRASGERLRAIDFLPVFAGLGLAGFMTFLWWKFGDPFAFATTQAGWGQLGGPETWLKYGALSKFKPVDLTFPALHAALAFLCVGLAWPMRKTLGWGYSAYVVVAIGIPIITSRDFIGLGRYALAVFPVFLQLAIALDSKVRQRAWFAFASAILVLMTVRFAQAYYTS</sequence>
<dbReference type="PANTHER" id="PTHR12468">
    <property type="entry name" value="GPI MANNOSYLTRANSFERASE 2"/>
    <property type="match status" value="1"/>
</dbReference>
<evidence type="ECO:0000313" key="11">
    <source>
        <dbReference type="EMBL" id="PZR11462.1"/>
    </source>
</evidence>
<evidence type="ECO:0000256" key="5">
    <source>
        <dbReference type="ARBA" id="ARBA00022679"/>
    </source>
</evidence>
<evidence type="ECO:0000313" key="12">
    <source>
        <dbReference type="Proteomes" id="UP000249061"/>
    </source>
</evidence>
<dbReference type="GO" id="GO:0000009">
    <property type="term" value="F:alpha-1,6-mannosyltransferase activity"/>
    <property type="evidence" value="ECO:0007669"/>
    <property type="project" value="InterPro"/>
</dbReference>
<reference evidence="11 12" key="1">
    <citation type="submission" date="2017-08" db="EMBL/GenBank/DDBJ databases">
        <title>Infants hospitalized years apart are colonized by the same room-sourced microbial strains.</title>
        <authorList>
            <person name="Brooks B."/>
            <person name="Olm M.R."/>
            <person name="Firek B.A."/>
            <person name="Baker R."/>
            <person name="Thomas B.C."/>
            <person name="Morowitz M.J."/>
            <person name="Banfield J.F."/>
        </authorList>
    </citation>
    <scope>NUCLEOTIDE SEQUENCE [LARGE SCALE GENOMIC DNA]</scope>
    <source>
        <strain evidence="11">S2_003_000_R2_14</strain>
    </source>
</reference>
<keyword evidence="3" id="KW-0337">GPI-anchor biosynthesis</keyword>
<protein>
    <recommendedName>
        <fullName evidence="13">Glycosyltransferase RgtA/B/C/D-like domain-containing protein</fullName>
    </recommendedName>
</protein>
<keyword evidence="8 10" id="KW-1133">Transmembrane helix</keyword>
<feature type="transmembrane region" description="Helical" evidence="10">
    <location>
        <begin position="127"/>
        <end position="150"/>
    </location>
</feature>
<feature type="transmembrane region" description="Helical" evidence="10">
    <location>
        <begin position="257"/>
        <end position="275"/>
    </location>
</feature>
<feature type="transmembrane region" description="Helical" evidence="10">
    <location>
        <begin position="76"/>
        <end position="106"/>
    </location>
</feature>
<organism evidence="11 12">
    <name type="scientific">Archangium gephyra</name>
    <dbReference type="NCBI Taxonomy" id="48"/>
    <lineage>
        <taxon>Bacteria</taxon>
        <taxon>Pseudomonadati</taxon>
        <taxon>Myxococcota</taxon>
        <taxon>Myxococcia</taxon>
        <taxon>Myxococcales</taxon>
        <taxon>Cystobacterineae</taxon>
        <taxon>Archangiaceae</taxon>
        <taxon>Archangium</taxon>
    </lineage>
</organism>
<dbReference type="GO" id="GO:0006506">
    <property type="term" value="P:GPI anchor biosynthetic process"/>
    <property type="evidence" value="ECO:0007669"/>
    <property type="project" value="UniProtKB-UniPathway"/>
</dbReference>
<feature type="transmembrane region" description="Helical" evidence="10">
    <location>
        <begin position="162"/>
        <end position="186"/>
    </location>
</feature>
<feature type="transmembrane region" description="Helical" evidence="10">
    <location>
        <begin position="306"/>
        <end position="325"/>
    </location>
</feature>
<keyword evidence="9 10" id="KW-0472">Membrane</keyword>